<dbReference type="GeneID" id="31251811"/>
<name>A0A1S0UGY0_LOALO</name>
<dbReference type="InParanoid" id="A0A1S0UGY0"/>
<sequence length="172" mass="19935">MVTQNLKGVLEQLRCFSSLPTNPRYSKIKSLNILFKGKPPISRKRKSTVEEVERVFRELEAIGENLQHASIETAIESKLPGWLLEKVCQQKEENEQCSVTKPRQFLRNLVDRTDQPVMNRQLSSIRNRRNPIEYISNPTTKTETSALAAIKQSKGSLTLWLQFQRINLNKWI</sequence>
<dbReference type="KEGG" id="loa:LOAG_18014"/>
<gene>
    <name evidence="1" type="ORF">LOAG_18014</name>
</gene>
<dbReference type="EMBL" id="JH712239">
    <property type="protein sequence ID" value="EJD74701.1"/>
    <property type="molecule type" value="Genomic_DNA"/>
</dbReference>
<proteinExistence type="predicted"/>
<dbReference type="RefSeq" id="XP_020305602.1">
    <property type="nucleotide sequence ID" value="XM_020450684.1"/>
</dbReference>
<organism evidence="1">
    <name type="scientific">Loa loa</name>
    <name type="common">Eye worm</name>
    <name type="synonym">Filaria loa</name>
    <dbReference type="NCBI Taxonomy" id="7209"/>
    <lineage>
        <taxon>Eukaryota</taxon>
        <taxon>Metazoa</taxon>
        <taxon>Ecdysozoa</taxon>
        <taxon>Nematoda</taxon>
        <taxon>Chromadorea</taxon>
        <taxon>Rhabditida</taxon>
        <taxon>Spirurina</taxon>
        <taxon>Spiruromorpha</taxon>
        <taxon>Filarioidea</taxon>
        <taxon>Onchocercidae</taxon>
        <taxon>Loa</taxon>
    </lineage>
</organism>
<dbReference type="AlphaFoldDB" id="A0A1S0UGY0"/>
<protein>
    <submittedName>
        <fullName evidence="1">Uncharacterized protein</fullName>
    </submittedName>
</protein>
<dbReference type="CTD" id="31251811"/>
<evidence type="ECO:0000313" key="1">
    <source>
        <dbReference type="EMBL" id="EJD74701.1"/>
    </source>
</evidence>
<reference evidence="1" key="1">
    <citation type="submission" date="2012-04" db="EMBL/GenBank/DDBJ databases">
        <title>The Genome Sequence of Loa loa.</title>
        <authorList>
            <consortium name="The Broad Institute Genome Sequencing Platform"/>
            <consortium name="Broad Institute Genome Sequencing Center for Infectious Disease"/>
            <person name="Nutman T.B."/>
            <person name="Fink D.L."/>
            <person name="Russ C."/>
            <person name="Young S."/>
            <person name="Zeng Q."/>
            <person name="Gargeya S."/>
            <person name="Alvarado L."/>
            <person name="Berlin A."/>
            <person name="Chapman S.B."/>
            <person name="Chen Z."/>
            <person name="Freedman E."/>
            <person name="Gellesch M."/>
            <person name="Goldberg J."/>
            <person name="Griggs A."/>
            <person name="Gujja S."/>
            <person name="Heilman E.R."/>
            <person name="Heiman D."/>
            <person name="Howarth C."/>
            <person name="Mehta T."/>
            <person name="Neiman D."/>
            <person name="Pearson M."/>
            <person name="Roberts A."/>
            <person name="Saif S."/>
            <person name="Shea T."/>
            <person name="Shenoy N."/>
            <person name="Sisk P."/>
            <person name="Stolte C."/>
            <person name="Sykes S."/>
            <person name="White J."/>
            <person name="Yandava C."/>
            <person name="Haas B."/>
            <person name="Henn M.R."/>
            <person name="Nusbaum C."/>
            <person name="Birren B."/>
        </authorList>
    </citation>
    <scope>NUCLEOTIDE SEQUENCE [LARGE SCALE GENOMIC DNA]</scope>
</reference>
<accession>A0A1S0UGY0</accession>